<reference evidence="4 5" key="1">
    <citation type="journal article" date="2024" name="Commun. Biol.">
        <title>Comparative genomic analysis of thermophilic fungi reveals convergent evolutionary adaptations and gene losses.</title>
        <authorList>
            <person name="Steindorff A.S."/>
            <person name="Aguilar-Pontes M.V."/>
            <person name="Robinson A.J."/>
            <person name="Andreopoulos B."/>
            <person name="LaButti K."/>
            <person name="Kuo A."/>
            <person name="Mondo S."/>
            <person name="Riley R."/>
            <person name="Otillar R."/>
            <person name="Haridas S."/>
            <person name="Lipzen A."/>
            <person name="Grimwood J."/>
            <person name="Schmutz J."/>
            <person name="Clum A."/>
            <person name="Reid I.D."/>
            <person name="Moisan M.C."/>
            <person name="Butler G."/>
            <person name="Nguyen T.T.M."/>
            <person name="Dewar K."/>
            <person name="Conant G."/>
            <person name="Drula E."/>
            <person name="Henrissat B."/>
            <person name="Hansel C."/>
            <person name="Singer S."/>
            <person name="Hutchinson M.I."/>
            <person name="de Vries R.P."/>
            <person name="Natvig D.O."/>
            <person name="Powell A.J."/>
            <person name="Tsang A."/>
            <person name="Grigoriev I.V."/>
        </authorList>
    </citation>
    <scope>NUCLEOTIDE SEQUENCE [LARGE SCALE GENOMIC DNA]</scope>
    <source>
        <strain evidence="4 5">CBS 494.80</strain>
    </source>
</reference>
<dbReference type="InterPro" id="IPR005814">
    <property type="entry name" value="Aminotrans_3"/>
</dbReference>
<proteinExistence type="inferred from homology"/>
<evidence type="ECO:0000256" key="3">
    <source>
        <dbReference type="RuleBase" id="RU003560"/>
    </source>
</evidence>
<keyword evidence="5" id="KW-1185">Reference proteome</keyword>
<dbReference type="Gene3D" id="3.40.640.10">
    <property type="entry name" value="Type I PLP-dependent aspartate aminotransferase-like (Major domain)"/>
    <property type="match status" value="1"/>
</dbReference>
<comment type="caution">
    <text evidence="4">The sequence shown here is derived from an EMBL/GenBank/DDBJ whole genome shotgun (WGS) entry which is preliminary data.</text>
</comment>
<dbReference type="InterPro" id="IPR015424">
    <property type="entry name" value="PyrdxlP-dep_Trfase"/>
</dbReference>
<comment type="cofactor">
    <cofactor evidence="1">
        <name>pyridoxal 5'-phosphate</name>
        <dbReference type="ChEBI" id="CHEBI:597326"/>
    </cofactor>
</comment>
<evidence type="ECO:0000256" key="1">
    <source>
        <dbReference type="ARBA" id="ARBA00001933"/>
    </source>
</evidence>
<dbReference type="PANTHER" id="PTHR43713">
    <property type="entry name" value="GLUTAMATE-1-SEMIALDEHYDE 2,1-AMINOMUTASE"/>
    <property type="match status" value="1"/>
</dbReference>
<dbReference type="PANTHER" id="PTHR43713:SF3">
    <property type="entry name" value="GLUTAMATE-1-SEMIALDEHYDE 2,1-AMINOMUTASE 1, CHLOROPLASTIC-RELATED"/>
    <property type="match status" value="1"/>
</dbReference>
<dbReference type="Gene3D" id="3.90.1150.10">
    <property type="entry name" value="Aspartate Aminotransferase, domain 1"/>
    <property type="match status" value="1"/>
</dbReference>
<evidence type="ECO:0000256" key="2">
    <source>
        <dbReference type="ARBA" id="ARBA00022898"/>
    </source>
</evidence>
<protein>
    <recommendedName>
        <fullName evidence="6">Aminotransferase class-III</fullName>
    </recommendedName>
</protein>
<organism evidence="4 5">
    <name type="scientific">Oculimacula yallundae</name>
    <dbReference type="NCBI Taxonomy" id="86028"/>
    <lineage>
        <taxon>Eukaryota</taxon>
        <taxon>Fungi</taxon>
        <taxon>Dikarya</taxon>
        <taxon>Ascomycota</taxon>
        <taxon>Pezizomycotina</taxon>
        <taxon>Leotiomycetes</taxon>
        <taxon>Helotiales</taxon>
        <taxon>Ploettnerulaceae</taxon>
        <taxon>Oculimacula</taxon>
    </lineage>
</organism>
<accession>A0ABR4CNP5</accession>
<dbReference type="Proteomes" id="UP001595075">
    <property type="component" value="Unassembled WGS sequence"/>
</dbReference>
<dbReference type="EMBL" id="JAZHXI010000006">
    <property type="protein sequence ID" value="KAL2071016.1"/>
    <property type="molecule type" value="Genomic_DNA"/>
</dbReference>
<evidence type="ECO:0008006" key="6">
    <source>
        <dbReference type="Google" id="ProtNLM"/>
    </source>
</evidence>
<gene>
    <name evidence="4" type="ORF">VTL71DRAFT_14042</name>
</gene>
<keyword evidence="2 3" id="KW-0663">Pyridoxal phosphate</keyword>
<name>A0ABR4CNP5_9HELO</name>
<dbReference type="SUPFAM" id="SSF53383">
    <property type="entry name" value="PLP-dependent transferases"/>
    <property type="match status" value="1"/>
</dbReference>
<dbReference type="Pfam" id="PF00202">
    <property type="entry name" value="Aminotran_3"/>
    <property type="match status" value="1"/>
</dbReference>
<evidence type="ECO:0000313" key="4">
    <source>
        <dbReference type="EMBL" id="KAL2071016.1"/>
    </source>
</evidence>
<sequence length="430" mass="47183">MSSTVPSVSAAILEERRQYYIDQYVRENTKTGELIAKNSPTLPGGTTRAVLVHEPFPLAFTGGRDCYVTSTDGHEYLDFVSEYCAGMLGHSHPDIQAAIQKVASEGFTLGGANQYEGELARRLCERFASMDGIRFANSGTEANTLAIATALAYTGREKVLVFENGYHGGTLAFSSPGPLTLPHQFIYGNFNDIERTKSKIDIEIGVIVVEPLQFAGGLITGNKDFLQFLRDEATRIGAVLLFDEVVTSRLLFGGMQSHFGITPDMTTIGKHFGGGFSFGAFGGKRDIMDLFNPRSPRCIYHSGTWNNNSFSMAAGIVATKLLSPEALDRTSALGDQLRTRIGEIFESASPGLVKMYGWGSVVGVRFQGPQADKLRELYYFFLLSQRIYSGFRGFLALNITHSQEHVDQLISAVELFCSEVLPRMEPVARL</sequence>
<dbReference type="InterPro" id="IPR015421">
    <property type="entry name" value="PyrdxlP-dep_Trfase_major"/>
</dbReference>
<evidence type="ECO:0000313" key="5">
    <source>
        <dbReference type="Proteomes" id="UP001595075"/>
    </source>
</evidence>
<dbReference type="InterPro" id="IPR015422">
    <property type="entry name" value="PyrdxlP-dep_Trfase_small"/>
</dbReference>
<comment type="similarity">
    <text evidence="3">Belongs to the class-III pyridoxal-phosphate-dependent aminotransferase family.</text>
</comment>